<dbReference type="AlphaFoldDB" id="A0A364KXC6"/>
<feature type="region of interest" description="Disordered" evidence="2">
    <location>
        <begin position="1"/>
        <end position="35"/>
    </location>
</feature>
<dbReference type="InterPro" id="IPR051477">
    <property type="entry name" value="Expansin_CellWall"/>
</dbReference>
<evidence type="ECO:0008006" key="6">
    <source>
        <dbReference type="Google" id="ProtNLM"/>
    </source>
</evidence>
<evidence type="ECO:0000256" key="1">
    <source>
        <dbReference type="ARBA" id="ARBA00022729"/>
    </source>
</evidence>
<dbReference type="PANTHER" id="PTHR31836:SF27">
    <property type="entry name" value="RLPA-LIKE PROTEIN DOUBLE-PSI BETA-BARREL DOMAIN-CONTAINING PROTEIN"/>
    <property type="match status" value="1"/>
</dbReference>
<keyword evidence="3" id="KW-0472">Membrane</keyword>
<evidence type="ECO:0000256" key="3">
    <source>
        <dbReference type="SAM" id="Phobius"/>
    </source>
</evidence>
<comment type="caution">
    <text evidence="4">The sequence shown here is derived from an EMBL/GenBank/DDBJ whole genome shotgun (WGS) entry which is preliminary data.</text>
</comment>
<keyword evidence="3" id="KW-0812">Transmembrane</keyword>
<protein>
    <recommendedName>
        <fullName evidence="6">RlpA-like protein double-psi beta-barrel domain-containing protein</fullName>
    </recommendedName>
</protein>
<dbReference type="PANTHER" id="PTHR31836">
    <property type="match status" value="1"/>
</dbReference>
<organism evidence="4 5">
    <name type="scientific">Talaromyces amestolkiae</name>
    <dbReference type="NCBI Taxonomy" id="1196081"/>
    <lineage>
        <taxon>Eukaryota</taxon>
        <taxon>Fungi</taxon>
        <taxon>Dikarya</taxon>
        <taxon>Ascomycota</taxon>
        <taxon>Pezizomycotina</taxon>
        <taxon>Eurotiomycetes</taxon>
        <taxon>Eurotiomycetidae</taxon>
        <taxon>Eurotiales</taxon>
        <taxon>Trichocomaceae</taxon>
        <taxon>Talaromyces</taxon>
        <taxon>Talaromyces sect. Talaromyces</taxon>
    </lineage>
</organism>
<gene>
    <name evidence="4" type="ORF">BHQ10_004212</name>
</gene>
<keyword evidence="5" id="KW-1185">Reference proteome</keyword>
<dbReference type="GeneID" id="63793428"/>
<dbReference type="OrthoDB" id="623670at2759"/>
<dbReference type="CDD" id="cd22191">
    <property type="entry name" value="DPBB_RlpA_EXP_N-like"/>
    <property type="match status" value="1"/>
</dbReference>
<dbReference type="RefSeq" id="XP_040732716.1">
    <property type="nucleotide sequence ID" value="XM_040876554.1"/>
</dbReference>
<accession>A0A364KXC6</accession>
<keyword evidence="3" id="KW-1133">Transmembrane helix</keyword>
<reference evidence="4 5" key="1">
    <citation type="journal article" date="2017" name="Biotechnol. Biofuels">
        <title>Differential beta-glucosidase expression as a function of carbon source availability in Talaromyces amestolkiae: a genomic and proteomic approach.</title>
        <authorList>
            <person name="de Eugenio L.I."/>
            <person name="Mendez-Liter J.A."/>
            <person name="Nieto-Dominguez M."/>
            <person name="Alonso L."/>
            <person name="Gil-Munoz J."/>
            <person name="Barriuso J."/>
            <person name="Prieto A."/>
            <person name="Martinez M.J."/>
        </authorList>
    </citation>
    <scope>NUCLEOTIDE SEQUENCE [LARGE SCALE GENOMIC DNA]</scope>
    <source>
        <strain evidence="4 5">CIB</strain>
    </source>
</reference>
<sequence length="267" mass="28425">MTDGQSLEPISSPAQPQSVNIPKRKPLPTNDGPVVESTATTTVVDDQSHERLQNIASDPEKDVASGTWESRTVNNGARRRFALPALSLALFDKVRLGPLDKYLPYEQRKRRYAIAGIFAGLIIAVLALVIGLAVGLTTGKKTQNLPLPTSNGGPYSGDLTYYEPGLGACGITSSSSDSICAVSHLVFDAAQKGSNPNANPLCGLKIRLRRNDESVDVTVVDRCVGCKATDIDTTTSVFGTLAEIDQGRVTVDWAWLETSPVNVSAVS</sequence>
<dbReference type="SUPFAM" id="SSF50685">
    <property type="entry name" value="Barwin-like endoglucanases"/>
    <property type="match status" value="1"/>
</dbReference>
<dbReference type="STRING" id="1196081.A0A364KXC6"/>
<proteinExistence type="predicted"/>
<name>A0A364KXC6_TALAM</name>
<evidence type="ECO:0000313" key="5">
    <source>
        <dbReference type="Proteomes" id="UP000249363"/>
    </source>
</evidence>
<evidence type="ECO:0000313" key="4">
    <source>
        <dbReference type="EMBL" id="RAO68200.1"/>
    </source>
</evidence>
<evidence type="ECO:0000256" key="2">
    <source>
        <dbReference type="SAM" id="MobiDB-lite"/>
    </source>
</evidence>
<feature type="compositionally biased region" description="Polar residues" evidence="2">
    <location>
        <begin position="1"/>
        <end position="20"/>
    </location>
</feature>
<dbReference type="Proteomes" id="UP000249363">
    <property type="component" value="Unassembled WGS sequence"/>
</dbReference>
<feature type="transmembrane region" description="Helical" evidence="3">
    <location>
        <begin position="112"/>
        <end position="136"/>
    </location>
</feature>
<dbReference type="InterPro" id="IPR036908">
    <property type="entry name" value="RlpA-like_sf"/>
</dbReference>
<keyword evidence="1" id="KW-0732">Signal</keyword>
<dbReference type="EMBL" id="MIKG01000007">
    <property type="protein sequence ID" value="RAO68200.1"/>
    <property type="molecule type" value="Genomic_DNA"/>
</dbReference>
<dbReference type="Gene3D" id="2.40.40.10">
    <property type="entry name" value="RlpA-like domain"/>
    <property type="match status" value="1"/>
</dbReference>